<name>A0A848M1D4_9BACT</name>
<dbReference type="SUPFAM" id="SSF103473">
    <property type="entry name" value="MFS general substrate transporter"/>
    <property type="match status" value="1"/>
</dbReference>
<dbReference type="PANTHER" id="PTHR23542:SF1">
    <property type="entry name" value="MAJOR FACILITATOR SUPERFAMILY (MFS) PROFILE DOMAIN-CONTAINING PROTEIN"/>
    <property type="match status" value="1"/>
</dbReference>
<gene>
    <name evidence="5" type="ORF">HG543_53805</name>
</gene>
<dbReference type="Proteomes" id="UP000518300">
    <property type="component" value="Unassembled WGS sequence"/>
</dbReference>
<keyword evidence="1 4" id="KW-0812">Transmembrane</keyword>
<dbReference type="Gene3D" id="1.20.1250.20">
    <property type="entry name" value="MFS general substrate transporter like domains"/>
    <property type="match status" value="1"/>
</dbReference>
<dbReference type="RefSeq" id="WP_169352697.1">
    <property type="nucleotide sequence ID" value="NZ_JABBJJ010000724.1"/>
</dbReference>
<protein>
    <submittedName>
        <fullName evidence="5">MFS transporter</fullName>
    </submittedName>
</protein>
<feature type="transmembrane region" description="Helical" evidence="4">
    <location>
        <begin position="227"/>
        <end position="247"/>
    </location>
</feature>
<accession>A0A848M1D4</accession>
<reference evidence="5 6" key="1">
    <citation type="submission" date="2020-04" db="EMBL/GenBank/DDBJ databases">
        <title>Draft genome of Pyxidicoccus fallax type strain.</title>
        <authorList>
            <person name="Whitworth D.E."/>
        </authorList>
    </citation>
    <scope>NUCLEOTIDE SEQUENCE [LARGE SCALE GENOMIC DNA]</scope>
    <source>
        <strain evidence="5 6">DSM 14698</strain>
    </source>
</reference>
<feature type="transmembrane region" description="Helical" evidence="4">
    <location>
        <begin position="290"/>
        <end position="306"/>
    </location>
</feature>
<comment type="caution">
    <text evidence="5">The sequence shown here is derived from an EMBL/GenBank/DDBJ whole genome shotgun (WGS) entry which is preliminary data.</text>
</comment>
<dbReference type="AlphaFoldDB" id="A0A848M1D4"/>
<keyword evidence="6" id="KW-1185">Reference proteome</keyword>
<dbReference type="InterPro" id="IPR036259">
    <property type="entry name" value="MFS_trans_sf"/>
</dbReference>
<keyword evidence="3 4" id="KW-0472">Membrane</keyword>
<feature type="transmembrane region" description="Helical" evidence="4">
    <location>
        <begin position="27"/>
        <end position="48"/>
    </location>
</feature>
<feature type="transmembrane region" description="Helical" evidence="4">
    <location>
        <begin position="171"/>
        <end position="195"/>
    </location>
</feature>
<proteinExistence type="predicted"/>
<dbReference type="PANTHER" id="PTHR23542">
    <property type="match status" value="1"/>
</dbReference>
<evidence type="ECO:0000256" key="2">
    <source>
        <dbReference type="ARBA" id="ARBA00022989"/>
    </source>
</evidence>
<keyword evidence="2 4" id="KW-1133">Transmembrane helix</keyword>
<feature type="transmembrane region" description="Helical" evidence="4">
    <location>
        <begin position="90"/>
        <end position="110"/>
    </location>
</feature>
<sequence length="307" mass="31229">MSEQAGVMEDGGAGQRALWAEAGWRRWVAASAAARLSGTMAAFALLLAGELATGSYASGAWMASAYAFGAAAAAPFRGRAMDRRRLPDGLTAPMLGMAGLSLALAAACVVRAPLPLLLGLSLALGVVPAGVFGAYRALMPAVLPARLLEPAFSIDAVLVEVQWIIGPPLVGALALVHPALALVVMAACNVGAALLNRRMPGREPPPASTAPGERASLIPFRTGLPGLVYLCVISNGVSWGLVDAAIPPRLDALGVGAEAWGMMAALLSVTSVVGGLAMAQARRPGSDGAAMRRALLFLVLWGALLVP</sequence>
<feature type="transmembrane region" description="Helical" evidence="4">
    <location>
        <begin position="60"/>
        <end position="78"/>
    </location>
</feature>
<evidence type="ECO:0000313" key="5">
    <source>
        <dbReference type="EMBL" id="NMO23671.1"/>
    </source>
</evidence>
<dbReference type="EMBL" id="JABBJJ010000724">
    <property type="protein sequence ID" value="NMO23671.1"/>
    <property type="molecule type" value="Genomic_DNA"/>
</dbReference>
<evidence type="ECO:0000256" key="4">
    <source>
        <dbReference type="SAM" id="Phobius"/>
    </source>
</evidence>
<dbReference type="GO" id="GO:0022857">
    <property type="term" value="F:transmembrane transporter activity"/>
    <property type="evidence" value="ECO:0007669"/>
    <property type="project" value="InterPro"/>
</dbReference>
<feature type="transmembrane region" description="Helical" evidence="4">
    <location>
        <begin position="259"/>
        <end position="278"/>
    </location>
</feature>
<evidence type="ECO:0000313" key="6">
    <source>
        <dbReference type="Proteomes" id="UP000518300"/>
    </source>
</evidence>
<evidence type="ECO:0000256" key="3">
    <source>
        <dbReference type="ARBA" id="ARBA00023136"/>
    </source>
</evidence>
<organism evidence="5 6">
    <name type="scientific">Pyxidicoccus fallax</name>
    <dbReference type="NCBI Taxonomy" id="394095"/>
    <lineage>
        <taxon>Bacteria</taxon>
        <taxon>Pseudomonadati</taxon>
        <taxon>Myxococcota</taxon>
        <taxon>Myxococcia</taxon>
        <taxon>Myxococcales</taxon>
        <taxon>Cystobacterineae</taxon>
        <taxon>Myxococcaceae</taxon>
        <taxon>Pyxidicoccus</taxon>
    </lineage>
</organism>
<dbReference type="InterPro" id="IPR011701">
    <property type="entry name" value="MFS"/>
</dbReference>
<feature type="transmembrane region" description="Helical" evidence="4">
    <location>
        <begin position="116"/>
        <end position="135"/>
    </location>
</feature>
<evidence type="ECO:0000256" key="1">
    <source>
        <dbReference type="ARBA" id="ARBA00022692"/>
    </source>
</evidence>
<dbReference type="Pfam" id="PF07690">
    <property type="entry name" value="MFS_1"/>
    <property type="match status" value="1"/>
</dbReference>
<feature type="non-terminal residue" evidence="5">
    <location>
        <position position="307"/>
    </location>
</feature>